<proteinExistence type="predicted"/>
<organism evidence="3 4">
    <name type="scientific">Maribacter hydrothermalis</name>
    <dbReference type="NCBI Taxonomy" id="1836467"/>
    <lineage>
        <taxon>Bacteria</taxon>
        <taxon>Pseudomonadati</taxon>
        <taxon>Bacteroidota</taxon>
        <taxon>Flavobacteriia</taxon>
        <taxon>Flavobacteriales</taxon>
        <taxon>Flavobacteriaceae</taxon>
        <taxon>Maribacter</taxon>
    </lineage>
</organism>
<dbReference type="InterPro" id="IPR006626">
    <property type="entry name" value="PbH1"/>
</dbReference>
<keyword evidence="4" id="KW-1185">Reference proteome</keyword>
<dbReference type="InterPro" id="IPR012334">
    <property type="entry name" value="Pectin_lyas_fold"/>
</dbReference>
<dbReference type="STRING" id="1836467.BTR34_14840"/>
<feature type="region of interest" description="Disordered" evidence="1">
    <location>
        <begin position="102"/>
        <end position="145"/>
    </location>
</feature>
<dbReference type="InterPro" id="IPR011050">
    <property type="entry name" value="Pectin_lyase_fold/virulence"/>
</dbReference>
<feature type="compositionally biased region" description="Acidic residues" evidence="1">
    <location>
        <begin position="133"/>
        <end position="145"/>
    </location>
</feature>
<sequence>MKLSLKKFTSLLFVSFFLIFLNSCSKDSDLLSEYVVQNPDSSSSLDNRVFDDTFFIQNNNAIILDVLQNDLFDNLNNVRIVETSLPTSGTIVINADNTLTYTPQTVVEEPTDNSTNESIPDTTNEDKSTESEPATEESTESSEAETDTFIYVAEETNEDGVVTTEEGSVTISNAENKNPTSGENVYYVTTSGKSNSSGKSEANAWDISHAFKAAKAGDIIYIKAGNYGGGNYTFNQSGSAGREIKFIGYKNSPGDIDASTQNLLSNETRDRRGSTQYANNVAFDYQNTPDYTQMPYFNKSYIRDDIFFTITGDYIEFHNIIVKGGDIGLLYNSTSSNCKLINSILVEQGRMDIAQTDKSNPDRFHGTGVANRRSTNLMVKYCSFLNCEQQALEIRGANSGTYSDNVVYSYNTINGTDYFYLVTSDSGIPSQNLVIEYNRCHRLSNVRHGGHGFITKNGAINNTFRNWNVINSNIETSYANANNNLFEKGKIQGSFSTTGDALTYLLTSNGSSGNTFKDIIIDDVWGGLVFLDHGEDSSSPYAGRANDYINIIVKNATYGVIFSESSSNLGPTNDNRFLNCTFYNVDNGIRAYRNNSNNEFINCHFSASKELYTNHAGFTLNNNTKFENCHFSGNINANSASSFADVNNISGDPLFQDTSTLLNNVTSIGGLQLSPESPLIGMGQNTSLLNSKCSTDFYGRERVTYNIGAF</sequence>
<evidence type="ECO:0000313" key="3">
    <source>
        <dbReference type="EMBL" id="OBR41280.1"/>
    </source>
</evidence>
<feature type="signal peptide" evidence="2">
    <location>
        <begin position="1"/>
        <end position="25"/>
    </location>
</feature>
<evidence type="ECO:0000313" key="4">
    <source>
        <dbReference type="Proteomes" id="UP000092164"/>
    </source>
</evidence>
<feature type="compositionally biased region" description="Polar residues" evidence="1">
    <location>
        <begin position="112"/>
        <end position="122"/>
    </location>
</feature>
<feature type="chain" id="PRO_5008602529" description="Right handed beta helix region" evidence="2">
    <location>
        <begin position="26"/>
        <end position="710"/>
    </location>
</feature>
<gene>
    <name evidence="3" type="ORF">A9200_13255</name>
</gene>
<evidence type="ECO:0000256" key="1">
    <source>
        <dbReference type="SAM" id="MobiDB-lite"/>
    </source>
</evidence>
<protein>
    <recommendedName>
        <fullName evidence="5">Right handed beta helix region</fullName>
    </recommendedName>
</protein>
<dbReference type="OrthoDB" id="8737820at2"/>
<evidence type="ECO:0008006" key="5">
    <source>
        <dbReference type="Google" id="ProtNLM"/>
    </source>
</evidence>
<dbReference type="AlphaFoldDB" id="A0A1B7ZD64"/>
<dbReference type="Gene3D" id="2.160.20.10">
    <property type="entry name" value="Single-stranded right-handed beta-helix, Pectin lyase-like"/>
    <property type="match status" value="1"/>
</dbReference>
<dbReference type="RefSeq" id="WP_068482441.1">
    <property type="nucleotide sequence ID" value="NZ_CP018760.1"/>
</dbReference>
<reference evidence="4" key="1">
    <citation type="submission" date="2016-06" db="EMBL/GenBank/DDBJ databases">
        <authorList>
            <person name="Zhan P."/>
        </authorList>
    </citation>
    <scope>NUCLEOTIDE SEQUENCE [LARGE SCALE GENOMIC DNA]</scope>
    <source>
        <strain evidence="4">T28</strain>
    </source>
</reference>
<dbReference type="KEGG" id="mart:BTR34_14840"/>
<evidence type="ECO:0000256" key="2">
    <source>
        <dbReference type="SAM" id="SignalP"/>
    </source>
</evidence>
<dbReference type="SMART" id="SM00710">
    <property type="entry name" value="PbH1"/>
    <property type="match status" value="7"/>
</dbReference>
<name>A0A1B7ZD64_9FLAO</name>
<keyword evidence="2" id="KW-0732">Signal</keyword>
<dbReference type="Proteomes" id="UP000092164">
    <property type="component" value="Unassembled WGS sequence"/>
</dbReference>
<comment type="caution">
    <text evidence="3">The sequence shown here is derived from an EMBL/GenBank/DDBJ whole genome shotgun (WGS) entry which is preliminary data.</text>
</comment>
<dbReference type="SUPFAM" id="SSF51126">
    <property type="entry name" value="Pectin lyase-like"/>
    <property type="match status" value="2"/>
</dbReference>
<dbReference type="EMBL" id="LZFP01000003">
    <property type="protein sequence ID" value="OBR41280.1"/>
    <property type="molecule type" value="Genomic_DNA"/>
</dbReference>
<accession>A0A1B7ZD64</accession>